<feature type="domain" description="Helicase ATP-binding" evidence="2">
    <location>
        <begin position="91"/>
        <end position="246"/>
    </location>
</feature>
<dbReference type="EMBL" id="PP864424">
    <property type="protein sequence ID" value="XCA58064.1"/>
    <property type="molecule type" value="Genomic_RNA"/>
</dbReference>
<dbReference type="InterPro" id="IPR027417">
    <property type="entry name" value="P-loop_NTPase"/>
</dbReference>
<dbReference type="SMART" id="SM00487">
    <property type="entry name" value="DEXDc"/>
    <property type="match status" value="1"/>
</dbReference>
<evidence type="ECO:0000259" key="2">
    <source>
        <dbReference type="PROSITE" id="PS51192"/>
    </source>
</evidence>
<name>A0AAU7YQ47_9VIRU</name>
<keyword evidence="3" id="KW-0378">Hydrolase</keyword>
<dbReference type="SUPFAM" id="SSF52540">
    <property type="entry name" value="P-loop containing nucleoside triphosphate hydrolases"/>
    <property type="match status" value="1"/>
</dbReference>
<dbReference type="Gene3D" id="3.40.50.300">
    <property type="entry name" value="P-loop containing nucleotide triphosphate hydrolases"/>
    <property type="match status" value="2"/>
</dbReference>
<keyword evidence="3" id="KW-0347">Helicase</keyword>
<evidence type="ECO:0000313" key="3">
    <source>
        <dbReference type="EMBL" id="XCA58064.1"/>
    </source>
</evidence>
<feature type="compositionally biased region" description="Low complexity" evidence="1">
    <location>
        <begin position="755"/>
        <end position="764"/>
    </location>
</feature>
<protein>
    <submittedName>
        <fullName evidence="3">Helicase</fullName>
    </submittedName>
</protein>
<keyword evidence="3" id="KW-0547">Nucleotide-binding</keyword>
<evidence type="ECO:0000256" key="1">
    <source>
        <dbReference type="SAM" id="MobiDB-lite"/>
    </source>
</evidence>
<feature type="region of interest" description="Disordered" evidence="1">
    <location>
        <begin position="741"/>
        <end position="775"/>
    </location>
</feature>
<organism evidence="3">
    <name type="scientific">Austropuccinia psidii associated ssRNA virus 1</name>
    <dbReference type="NCBI Taxonomy" id="3180356"/>
    <lineage>
        <taxon>Viruses</taxon>
        <taxon>Riboviria</taxon>
    </lineage>
</organism>
<dbReference type="Pfam" id="PF00270">
    <property type="entry name" value="DEAD"/>
    <property type="match status" value="1"/>
</dbReference>
<dbReference type="PROSITE" id="PS51192">
    <property type="entry name" value="HELICASE_ATP_BIND_1"/>
    <property type="match status" value="1"/>
</dbReference>
<accession>A0AAU7YQ47</accession>
<dbReference type="GO" id="GO:0003676">
    <property type="term" value="F:nucleic acid binding"/>
    <property type="evidence" value="ECO:0007669"/>
    <property type="project" value="InterPro"/>
</dbReference>
<sequence length="775" mass="86596">MSNRKVTPVKDGRYSYSDLKHDAATTVPLSHANAEGVPYHSTIAFLDFLAEGVLAFSKETAEKKKLAPVPRPVRSIAFNAVHSEELRYFAFDRVQQTRAHTVVAPPGIGKSTKLPVLLHSAWQDTAKILLMEPTDTLAAHHYDNMRSMSAPVVLDDGRLDLSDPDNGRIVITTPGKILARVAGGKPLPEKAIVQHDEVHESDYLTTVFKLLWPGLPWIKRYVTTTATLTGAEENDGERARNAARLKKVKMRMPAMEDIAPSQQLADGRYAPWSIESLYGKRSLVFLEVDHMAQAYARQLNKYFPCERLSRGSTLDDVNNGIAMLDEAGPEGAVLVLDSSFQTGYNFPAEHVIDFGLRRFTYSASKESTVMTDRYRHVTAAEARQRAERVGRNSDGVVVHNDKQCSGVSILVEGEIEHLAVLLFLLGFECPSWVDTPVSSSDMVEVDLQDFFKSRKPWFLWRQTAKRVPESTKYFGTEKPAEPEPPVVAEEVVLPEPSLQERLQSWAQSIKDIDIKHLMVLGNFLKLEDGVSILTEREIEVILGTGATGLLDWLREVIEGTGVKKLRDRHEYELVWAWRTWVSLWNNNAATIVAVDKMVSKYLTSSDNLTGYGAEYRTILTKKMRAVSDLHDILVGWVDVLSTVMNMNMARSTPLHFLIDQRVAMLMPHKPVTFVTDVEVKSTPQLGAYTMDHVDKALAKCTAKRILAETQKQIGLGWLNKPSQEAKRLEWSRLFEVGAKTWQPGEGPGRGKWTRSSISSSSSGSKGNVKFLLGNS</sequence>
<dbReference type="InterPro" id="IPR011545">
    <property type="entry name" value="DEAD/DEAH_box_helicase_dom"/>
</dbReference>
<keyword evidence="3" id="KW-0067">ATP-binding</keyword>
<proteinExistence type="predicted"/>
<dbReference type="GO" id="GO:0005524">
    <property type="term" value="F:ATP binding"/>
    <property type="evidence" value="ECO:0007669"/>
    <property type="project" value="InterPro"/>
</dbReference>
<dbReference type="GO" id="GO:0004386">
    <property type="term" value="F:helicase activity"/>
    <property type="evidence" value="ECO:0007669"/>
    <property type="project" value="UniProtKB-KW"/>
</dbReference>
<reference evidence="3" key="1">
    <citation type="submission" date="2024-05" db="EMBL/GenBank/DDBJ databases">
        <title>Viruses of myrtle rust.</title>
        <authorList>
            <person name="Gardiner D.M."/>
            <person name="Sawyer A."/>
        </authorList>
    </citation>
    <scope>NUCLEOTIDE SEQUENCE</scope>
    <source>
        <strain evidence="3">Ap_ssRNAvirus4</strain>
    </source>
</reference>
<dbReference type="InterPro" id="IPR014001">
    <property type="entry name" value="Helicase_ATP-bd"/>
</dbReference>